<feature type="domain" description="Amidohydrolase-related" evidence="1">
    <location>
        <begin position="52"/>
        <end position="383"/>
    </location>
</feature>
<dbReference type="InterPro" id="IPR006680">
    <property type="entry name" value="Amidohydro-rel"/>
</dbReference>
<organism evidence="2 3">
    <name type="scientific">Merdimmobilis hominis</name>
    <dbReference type="NCBI Taxonomy" id="2897707"/>
    <lineage>
        <taxon>Bacteria</taxon>
        <taxon>Bacillati</taxon>
        <taxon>Bacillota</taxon>
        <taxon>Clostridia</taxon>
        <taxon>Eubacteriales</taxon>
        <taxon>Oscillospiraceae</taxon>
        <taxon>Merdimmobilis</taxon>
    </lineage>
</organism>
<reference evidence="2" key="1">
    <citation type="submission" date="2020-08" db="EMBL/GenBank/DDBJ databases">
        <authorList>
            <person name="Cejkova D."/>
            <person name="Kubasova T."/>
            <person name="Jahodarova E."/>
            <person name="Rychlik I."/>
        </authorList>
    </citation>
    <scope>NUCLEOTIDE SEQUENCE</scope>
    <source>
        <strain evidence="2">An559</strain>
    </source>
</reference>
<reference evidence="2" key="2">
    <citation type="journal article" date="2021" name="Sci. Rep.">
        <title>The distribution of antibiotic resistance genes in chicken gut microbiota commensals.</title>
        <authorList>
            <person name="Juricova H."/>
            <person name="Matiasovicova J."/>
            <person name="Kubasova T."/>
            <person name="Cejkova D."/>
            <person name="Rychlik I."/>
        </authorList>
    </citation>
    <scope>NUCLEOTIDE SEQUENCE</scope>
    <source>
        <strain evidence="2">An559</strain>
    </source>
</reference>
<dbReference type="InterPro" id="IPR011059">
    <property type="entry name" value="Metal-dep_hydrolase_composite"/>
</dbReference>
<dbReference type="PANTHER" id="PTHR43135:SF3">
    <property type="entry name" value="ALPHA-D-RIBOSE 1-METHYLPHOSPHONATE 5-TRIPHOSPHATE DIPHOSPHATASE"/>
    <property type="match status" value="1"/>
</dbReference>
<dbReference type="Proteomes" id="UP000774750">
    <property type="component" value="Unassembled WGS sequence"/>
</dbReference>
<dbReference type="AlphaFoldDB" id="A0A938X6W0"/>
<dbReference type="Gene3D" id="3.20.20.140">
    <property type="entry name" value="Metal-dependent hydrolases"/>
    <property type="match status" value="1"/>
</dbReference>
<accession>A0A938X6W0</accession>
<dbReference type="PANTHER" id="PTHR43135">
    <property type="entry name" value="ALPHA-D-RIBOSE 1-METHYLPHOSPHONATE 5-TRIPHOSPHATE DIPHOSPHATASE"/>
    <property type="match status" value="1"/>
</dbReference>
<gene>
    <name evidence="2" type="ORF">H6A12_05225</name>
</gene>
<evidence type="ECO:0000313" key="2">
    <source>
        <dbReference type="EMBL" id="MBM6920557.1"/>
    </source>
</evidence>
<name>A0A938X6W0_9FIRM</name>
<protein>
    <submittedName>
        <fullName evidence="2">Amidohydrolase</fullName>
    </submittedName>
</protein>
<dbReference type="InterPro" id="IPR032466">
    <property type="entry name" value="Metal_Hydrolase"/>
</dbReference>
<dbReference type="GO" id="GO:0016810">
    <property type="term" value="F:hydrolase activity, acting on carbon-nitrogen (but not peptide) bonds"/>
    <property type="evidence" value="ECO:0007669"/>
    <property type="project" value="InterPro"/>
</dbReference>
<dbReference type="EMBL" id="JACJKY010000006">
    <property type="protein sequence ID" value="MBM6920557.1"/>
    <property type="molecule type" value="Genomic_DNA"/>
</dbReference>
<evidence type="ECO:0000259" key="1">
    <source>
        <dbReference type="Pfam" id="PF01979"/>
    </source>
</evidence>
<dbReference type="RefSeq" id="WP_204445554.1">
    <property type="nucleotide sequence ID" value="NZ_JACJKY010000006.1"/>
</dbReference>
<keyword evidence="3" id="KW-1185">Reference proteome</keyword>
<dbReference type="SUPFAM" id="SSF51556">
    <property type="entry name" value="Metallo-dependent hydrolases"/>
    <property type="match status" value="1"/>
</dbReference>
<dbReference type="SUPFAM" id="SSF51338">
    <property type="entry name" value="Composite domain of metallo-dependent hydrolases"/>
    <property type="match status" value="1"/>
</dbReference>
<proteinExistence type="predicted"/>
<comment type="caution">
    <text evidence="2">The sequence shown here is derived from an EMBL/GenBank/DDBJ whole genome shotgun (WGS) entry which is preliminary data.</text>
</comment>
<evidence type="ECO:0000313" key="3">
    <source>
        <dbReference type="Proteomes" id="UP000774750"/>
    </source>
</evidence>
<dbReference type="Pfam" id="PF01979">
    <property type="entry name" value="Amidohydro_1"/>
    <property type="match status" value="1"/>
</dbReference>
<dbReference type="CDD" id="cd01309">
    <property type="entry name" value="Met_dep_hydrolase_C"/>
    <property type="match status" value="1"/>
</dbReference>
<sequence length="392" mass="42152">MQFIHGVIHTMEGEVFEDGYLTTNGSVIESVGSMDSLSQIKADAVDLNGASVYPGFIDAHCHIGICEDGLGFEGEDVNEETHPLTPQMRAIDAVNFLDDCFAEAVDSGVTTVLTGPGSANPIGGQWLAMKTYGRCMEEMAFADPVGMKFAFGENPKVSYNAKNMSPMTRMATAALIRKQLQKARNYIEDIRRAEEDDELDEPEFDEKCEALIPVLKGEMKAFMHAHRADDIMTALRIAKEFSLDAVIVHATEGYKIADLLAERDAKIITGPIICDRSKPELKGLTPKNAAILAQHGIKAAVCTDHPVIPIQYLPLSAAICEKEGLSHQAALESITIRAAEIAGIDARVGSLKAGKDADFCVFPSDPLTVSASPSMVVIGGVVVKNRKDGGNA</sequence>
<dbReference type="InterPro" id="IPR051781">
    <property type="entry name" value="Metallo-dep_Hydrolase"/>
</dbReference>